<protein>
    <submittedName>
        <fullName evidence="2">Putative membrane protein</fullName>
    </submittedName>
</protein>
<dbReference type="Pfam" id="PF09913">
    <property type="entry name" value="DUF2142"/>
    <property type="match status" value="1"/>
</dbReference>
<proteinExistence type="predicted"/>
<gene>
    <name evidence="2" type="ORF">HNP48_001320</name>
</gene>
<keyword evidence="1" id="KW-0812">Transmembrane</keyword>
<dbReference type="RefSeq" id="WP_184856078.1">
    <property type="nucleotide sequence ID" value="NZ_JACHLK010000002.1"/>
</dbReference>
<sequence length="471" mass="51628">MPIHTESRIHRPPLAAQAAWFALALLVAWGLMRLVPALQSPDENSHLLRADMIAHGQWTLRKDEPDEVGNQGGYVDRNFQAFVQSMRKIAGHERDPKASARELMEQAAQQRWAHQDMFVNAAGTGYYAPFIYLPHALGLRMARALDLSMRASYELTRLAVAATALVLMAWAWRLFTPNLLVRALLLMPMAMFQVISPTIDGLSIASAVLLAALFSARCGAPRGEPNRLQECALYACTFLLVTSRTNLAPLLLLPLWLLVRRFSASHLLAWVALCVACAGWTLYGLASTADSRLVRNHGTLEILAIYLQDPLGFARLVRDTLMDSQTGYFYAYSFVGMMGWLDAAVTKEEMKTIWCCLALALAVTLGSTRYLWRDAAARALLLFVGLASSALVFLALAISWNDHPVAIISGVQGRYFIVPALLAATALGPMGRAASPAGRVVAHGLTAVFALGSLYIMATTLSERYGLLRLL</sequence>
<reference evidence="2 3" key="1">
    <citation type="submission" date="2020-08" db="EMBL/GenBank/DDBJ databases">
        <title>Functional genomics of gut bacteria from endangered species of beetles.</title>
        <authorList>
            <person name="Carlos-Shanley C."/>
        </authorList>
    </citation>
    <scope>NUCLEOTIDE SEQUENCE [LARGE SCALE GENOMIC DNA]</scope>
    <source>
        <strain evidence="2 3">S00198</strain>
    </source>
</reference>
<accession>A0A7X0PB93</accession>
<name>A0A7X0PB93_9BURK</name>
<feature type="transmembrane region" description="Helical" evidence="1">
    <location>
        <begin position="232"/>
        <end position="255"/>
    </location>
</feature>
<feature type="transmembrane region" description="Helical" evidence="1">
    <location>
        <begin position="406"/>
        <end position="428"/>
    </location>
</feature>
<feature type="transmembrane region" description="Helical" evidence="1">
    <location>
        <begin position="379"/>
        <end position="400"/>
    </location>
</feature>
<dbReference type="InterPro" id="IPR018674">
    <property type="entry name" value="DUF2142_membrane"/>
</dbReference>
<feature type="transmembrane region" description="Helical" evidence="1">
    <location>
        <begin position="440"/>
        <end position="461"/>
    </location>
</feature>
<evidence type="ECO:0000313" key="2">
    <source>
        <dbReference type="EMBL" id="MBB6558656.1"/>
    </source>
</evidence>
<evidence type="ECO:0000313" key="3">
    <source>
        <dbReference type="Proteomes" id="UP000575083"/>
    </source>
</evidence>
<feature type="transmembrane region" description="Helical" evidence="1">
    <location>
        <begin position="267"/>
        <end position="286"/>
    </location>
</feature>
<feature type="transmembrane region" description="Helical" evidence="1">
    <location>
        <begin position="351"/>
        <end position="372"/>
    </location>
</feature>
<keyword evidence="1" id="KW-1133">Transmembrane helix</keyword>
<organism evidence="2 3">
    <name type="scientific">Acidovorax soli</name>
    <dbReference type="NCBI Taxonomy" id="592050"/>
    <lineage>
        <taxon>Bacteria</taxon>
        <taxon>Pseudomonadati</taxon>
        <taxon>Pseudomonadota</taxon>
        <taxon>Betaproteobacteria</taxon>
        <taxon>Burkholderiales</taxon>
        <taxon>Comamonadaceae</taxon>
        <taxon>Acidovorax</taxon>
    </lineage>
</organism>
<dbReference type="Proteomes" id="UP000575083">
    <property type="component" value="Unassembled WGS sequence"/>
</dbReference>
<keyword evidence="1" id="KW-0472">Membrane</keyword>
<keyword evidence="3" id="KW-1185">Reference proteome</keyword>
<feature type="transmembrane region" description="Helical" evidence="1">
    <location>
        <begin position="202"/>
        <end position="220"/>
    </location>
</feature>
<comment type="caution">
    <text evidence="2">The sequence shown here is derived from an EMBL/GenBank/DDBJ whole genome shotgun (WGS) entry which is preliminary data.</text>
</comment>
<dbReference type="EMBL" id="JACHLK010000002">
    <property type="protein sequence ID" value="MBB6558656.1"/>
    <property type="molecule type" value="Genomic_DNA"/>
</dbReference>
<feature type="transmembrane region" description="Helical" evidence="1">
    <location>
        <begin position="155"/>
        <end position="172"/>
    </location>
</feature>
<dbReference type="AlphaFoldDB" id="A0A7X0PB93"/>
<feature type="transmembrane region" description="Helical" evidence="1">
    <location>
        <begin position="12"/>
        <end position="32"/>
    </location>
</feature>
<feature type="transmembrane region" description="Helical" evidence="1">
    <location>
        <begin position="327"/>
        <end position="345"/>
    </location>
</feature>
<evidence type="ECO:0000256" key="1">
    <source>
        <dbReference type="SAM" id="Phobius"/>
    </source>
</evidence>